<evidence type="ECO:0000313" key="5">
    <source>
        <dbReference type="Proteomes" id="UP000095488"/>
    </source>
</evidence>
<keyword evidence="5" id="KW-1185">Reference proteome</keyword>
<dbReference type="EC" id="1.-.-.-" evidence="4"/>
<organism evidence="4 5">
    <name type="scientific">Sarcina ventriculi</name>
    <name type="common">Clostridium ventriculi</name>
    <dbReference type="NCBI Taxonomy" id="1267"/>
    <lineage>
        <taxon>Bacteria</taxon>
        <taxon>Bacillati</taxon>
        <taxon>Bacillota</taxon>
        <taxon>Clostridia</taxon>
        <taxon>Eubacteriales</taxon>
        <taxon>Clostridiaceae</taxon>
        <taxon>Sarcina</taxon>
    </lineage>
</organism>
<dbReference type="EMBL" id="CYZR01000006">
    <property type="protein sequence ID" value="CUO08356.1"/>
    <property type="molecule type" value="Genomic_DNA"/>
</dbReference>
<dbReference type="InterPro" id="IPR000415">
    <property type="entry name" value="Nitroreductase-like"/>
</dbReference>
<dbReference type="Proteomes" id="UP000095488">
    <property type="component" value="Unassembled WGS sequence"/>
</dbReference>
<evidence type="ECO:0000256" key="1">
    <source>
        <dbReference type="ARBA" id="ARBA00007118"/>
    </source>
</evidence>
<feature type="domain" description="Nitroreductase" evidence="3">
    <location>
        <begin position="62"/>
        <end position="149"/>
    </location>
</feature>
<evidence type="ECO:0000256" key="2">
    <source>
        <dbReference type="ARBA" id="ARBA00023002"/>
    </source>
</evidence>
<dbReference type="SUPFAM" id="SSF55469">
    <property type="entry name" value="FMN-dependent nitroreductase-like"/>
    <property type="match status" value="1"/>
</dbReference>
<dbReference type="PANTHER" id="PTHR43673:SF10">
    <property type="entry name" value="NADH DEHYDROGENASE_NAD(P)H NITROREDUCTASE XCC3605-RELATED"/>
    <property type="match status" value="1"/>
</dbReference>
<proteinExistence type="inferred from homology"/>
<gene>
    <name evidence="4" type="primary">yfkO</name>
    <name evidence="4" type="ORF">ERS852473_01843</name>
</gene>
<dbReference type="Pfam" id="PF00881">
    <property type="entry name" value="Nitroreductase"/>
    <property type="match status" value="2"/>
</dbReference>
<reference evidence="4 5" key="1">
    <citation type="submission" date="2015-09" db="EMBL/GenBank/DDBJ databases">
        <authorList>
            <consortium name="Pathogen Informatics"/>
            <person name="Wu L."/>
            <person name="Ma J."/>
        </authorList>
    </citation>
    <scope>NUCLEOTIDE SEQUENCE [LARGE SCALE GENOMIC DNA]</scope>
    <source>
        <strain evidence="4 5">2789STDY5834858</strain>
    </source>
</reference>
<dbReference type="GO" id="GO:0016491">
    <property type="term" value="F:oxidoreductase activity"/>
    <property type="evidence" value="ECO:0007669"/>
    <property type="project" value="UniProtKB-KW"/>
</dbReference>
<dbReference type="PANTHER" id="PTHR43673">
    <property type="entry name" value="NAD(P)H NITROREDUCTASE YDGI-RELATED"/>
    <property type="match status" value="1"/>
</dbReference>
<dbReference type="RefSeq" id="WP_055259732.1">
    <property type="nucleotide sequence ID" value="NZ_BCMV01000059.1"/>
</dbReference>
<evidence type="ECO:0000259" key="3">
    <source>
        <dbReference type="Pfam" id="PF00881"/>
    </source>
</evidence>
<protein>
    <submittedName>
        <fullName evidence="4">NAD(P)H nitroreductase yfkO</fullName>
        <ecNumber evidence="4">1.-.-.-</ecNumber>
    </submittedName>
</protein>
<dbReference type="InterPro" id="IPR029479">
    <property type="entry name" value="Nitroreductase"/>
</dbReference>
<accession>A0ABP2AV21</accession>
<comment type="caution">
    <text evidence="4">The sequence shown here is derived from an EMBL/GenBank/DDBJ whole genome shotgun (WGS) entry which is preliminary data.</text>
</comment>
<dbReference type="Gene3D" id="3.40.109.10">
    <property type="entry name" value="NADH Oxidase"/>
    <property type="match status" value="1"/>
</dbReference>
<comment type="similarity">
    <text evidence="1">Belongs to the nitroreductase family.</text>
</comment>
<dbReference type="CDD" id="cd02151">
    <property type="entry name" value="nitroreductase"/>
    <property type="match status" value="1"/>
</dbReference>
<evidence type="ECO:0000313" key="4">
    <source>
        <dbReference type="EMBL" id="CUO08356.1"/>
    </source>
</evidence>
<name>A0ABP2AV21_SARVE</name>
<feature type="domain" description="Nitroreductase" evidence="3">
    <location>
        <begin position="5"/>
        <end position="55"/>
    </location>
</feature>
<keyword evidence="2 4" id="KW-0560">Oxidoreductase</keyword>
<sequence>MIEFLKTRRSIRIYENREVEEEKVKEILKAGLLAPTSKGKRSWEFVVVNNKEILEVLSKCKPKASKFIGNAGVAIVIIADTEKSTAWEEDCAISSAFMTLETHKLGLGSCIVQIRGREHDEKKSASEYIKEELNIPEKYEVASILSIGYKGQERPAYEDKDIDFTKIHYNKF</sequence>